<accession>A0A0D2KGQ3</accession>
<feature type="chain" id="PRO_5002262706" description="Strictosidine synthase conserved region domain-containing protein" evidence="4">
    <location>
        <begin position="18"/>
        <end position="312"/>
    </location>
</feature>
<dbReference type="Gene3D" id="2.120.10.30">
    <property type="entry name" value="TolB, C-terminal domain"/>
    <property type="match status" value="1"/>
</dbReference>
<gene>
    <name evidence="6" type="ORF">MNEG_12960</name>
</gene>
<evidence type="ECO:0000256" key="1">
    <source>
        <dbReference type="ARBA" id="ARBA00009191"/>
    </source>
</evidence>
<protein>
    <recommendedName>
        <fullName evidence="5">Strictosidine synthase conserved region domain-containing protein</fullName>
    </recommendedName>
</protein>
<dbReference type="STRING" id="145388.A0A0D2KGQ3"/>
<dbReference type="SUPFAM" id="SSF63829">
    <property type="entry name" value="Calcium-dependent phosphotriesterase"/>
    <property type="match status" value="1"/>
</dbReference>
<dbReference type="InterPro" id="IPR018119">
    <property type="entry name" value="Strictosidine_synth_cons-reg"/>
</dbReference>
<feature type="signal peptide" evidence="4">
    <location>
        <begin position="1"/>
        <end position="17"/>
    </location>
</feature>
<dbReference type="PANTHER" id="PTHR10426:SF88">
    <property type="entry name" value="ADIPOCYTE PLASMA MEMBRANE-ASSOCIATED PROTEIN HEMOMUCIN-RELATED"/>
    <property type="match status" value="1"/>
</dbReference>
<dbReference type="EMBL" id="KK103759">
    <property type="protein sequence ID" value="KIY95003.1"/>
    <property type="molecule type" value="Genomic_DNA"/>
</dbReference>
<keyword evidence="7" id="KW-1185">Reference proteome</keyword>
<dbReference type="Proteomes" id="UP000054498">
    <property type="component" value="Unassembled WGS sequence"/>
</dbReference>
<feature type="domain" description="Strictosidine synthase conserved region" evidence="5">
    <location>
        <begin position="189"/>
        <end position="277"/>
    </location>
</feature>
<evidence type="ECO:0000313" key="7">
    <source>
        <dbReference type="Proteomes" id="UP000054498"/>
    </source>
</evidence>
<name>A0A0D2KGQ3_9CHLO</name>
<evidence type="ECO:0000256" key="2">
    <source>
        <dbReference type="ARBA" id="ARBA00022553"/>
    </source>
</evidence>
<dbReference type="PANTHER" id="PTHR10426">
    <property type="entry name" value="STRICTOSIDINE SYNTHASE-RELATED"/>
    <property type="match status" value="1"/>
</dbReference>
<dbReference type="AlphaFoldDB" id="A0A0D2KGQ3"/>
<evidence type="ECO:0000256" key="3">
    <source>
        <dbReference type="ARBA" id="ARBA00023180"/>
    </source>
</evidence>
<evidence type="ECO:0000256" key="4">
    <source>
        <dbReference type="SAM" id="SignalP"/>
    </source>
</evidence>
<keyword evidence="2" id="KW-0597">Phosphoprotein</keyword>
<comment type="similarity">
    <text evidence="1">Belongs to the strictosidine synthase family.</text>
</comment>
<dbReference type="Pfam" id="PF03088">
    <property type="entry name" value="Str_synth"/>
    <property type="match status" value="1"/>
</dbReference>
<dbReference type="GO" id="GO:0012505">
    <property type="term" value="C:endomembrane system"/>
    <property type="evidence" value="ECO:0007669"/>
    <property type="project" value="TreeGrafter"/>
</dbReference>
<dbReference type="RefSeq" id="XP_013894023.1">
    <property type="nucleotide sequence ID" value="XM_014038569.1"/>
</dbReference>
<dbReference type="GeneID" id="25730375"/>
<dbReference type="KEGG" id="mng:MNEG_12960"/>
<dbReference type="GO" id="GO:0016787">
    <property type="term" value="F:hydrolase activity"/>
    <property type="evidence" value="ECO:0007669"/>
    <property type="project" value="TreeGrafter"/>
</dbReference>
<keyword evidence="3" id="KW-0325">Glycoprotein</keyword>
<proteinExistence type="inferred from homology"/>
<reference evidence="6 7" key="1">
    <citation type="journal article" date="2013" name="BMC Genomics">
        <title>Reconstruction of the lipid metabolism for the microalga Monoraphidium neglectum from its genome sequence reveals characteristics suitable for biofuel production.</title>
        <authorList>
            <person name="Bogen C."/>
            <person name="Al-Dilaimi A."/>
            <person name="Albersmeier A."/>
            <person name="Wichmann J."/>
            <person name="Grundmann M."/>
            <person name="Rupp O."/>
            <person name="Lauersen K.J."/>
            <person name="Blifernez-Klassen O."/>
            <person name="Kalinowski J."/>
            <person name="Goesmann A."/>
            <person name="Mussgnug J.H."/>
            <person name="Kruse O."/>
        </authorList>
    </citation>
    <scope>NUCLEOTIDE SEQUENCE [LARGE SCALE GENOMIC DNA]</scope>
    <source>
        <strain evidence="6 7">SAG 48.87</strain>
    </source>
</reference>
<keyword evidence="4" id="KW-0732">Signal</keyword>
<sequence length="312" mass="32565">MAVFFVATTLLTLVAMALLTGIELGLVPVPLPCPPALKGDAMMLPPPGLLPITYDHGFAPNSTDLKAAKLLFSGDESGKGAIVGVETVAVAPNGSLGLVDRLGQVFLADPDGAGGFTTPKYLTKISPGRSLGARFDVAGNLLVCNGPLGLVMLTDGAAETDGAPRQVLLTARVSAASPLAAGRPVEFANSLDIARDGSVYFSHSTDLAPFRMPDGSWNPLDSVFVALGQSAPSGMLLRYDPPTRQTTALLRGLLYANGVALSQAEDFVVVADSIQAKLFSQGRPPHHPEDVATRDTTPRCLRPRTIMVRVPS</sequence>
<organism evidence="6 7">
    <name type="scientific">Monoraphidium neglectum</name>
    <dbReference type="NCBI Taxonomy" id="145388"/>
    <lineage>
        <taxon>Eukaryota</taxon>
        <taxon>Viridiplantae</taxon>
        <taxon>Chlorophyta</taxon>
        <taxon>core chlorophytes</taxon>
        <taxon>Chlorophyceae</taxon>
        <taxon>CS clade</taxon>
        <taxon>Sphaeropleales</taxon>
        <taxon>Selenastraceae</taxon>
        <taxon>Monoraphidium</taxon>
    </lineage>
</organism>
<evidence type="ECO:0000259" key="5">
    <source>
        <dbReference type="Pfam" id="PF03088"/>
    </source>
</evidence>
<dbReference type="InterPro" id="IPR011042">
    <property type="entry name" value="6-blade_b-propeller_TolB-like"/>
</dbReference>
<evidence type="ECO:0000313" key="6">
    <source>
        <dbReference type="EMBL" id="KIY95003.1"/>
    </source>
</evidence>
<dbReference type="OrthoDB" id="5307922at2759"/>